<dbReference type="Gene3D" id="3.40.50.2000">
    <property type="entry name" value="Glycogen Phosphorylase B"/>
    <property type="match status" value="1"/>
</dbReference>
<keyword evidence="1" id="KW-0812">Transmembrane</keyword>
<sequence length="112" mass="12919">MVFSEFLCFLSLVSDFFYPNTGGVENHIYNLGECLMKRGHRVVVVTHSYVGRRGVCYFRNGLKVYYLPLIVVYNGCILPTVYGTLMLTRHIIAKEKIDLVHGHSVNMLYRLK</sequence>
<dbReference type="SUPFAM" id="SSF53756">
    <property type="entry name" value="UDP-Glycosyltransferase/glycogen phosphorylase"/>
    <property type="match status" value="1"/>
</dbReference>
<keyword evidence="1" id="KW-1133">Transmembrane helix</keyword>
<feature type="transmembrane region" description="Helical" evidence="1">
    <location>
        <begin position="65"/>
        <end position="87"/>
    </location>
</feature>
<reference evidence="6" key="1">
    <citation type="submission" date="2016-06" db="UniProtKB">
        <authorList>
            <consortium name="WormBaseParasite"/>
        </authorList>
    </citation>
    <scope>IDENTIFICATION</scope>
</reference>
<keyword evidence="5" id="KW-1185">Reference proteome</keyword>
<gene>
    <name evidence="4" type="ORF">SBAD_LOCUS13102</name>
</gene>
<evidence type="ECO:0000256" key="2">
    <source>
        <dbReference type="SAM" id="SignalP"/>
    </source>
</evidence>
<dbReference type="EMBL" id="UZAM01020238">
    <property type="protein sequence ID" value="VDP54082.1"/>
    <property type="molecule type" value="Genomic_DNA"/>
</dbReference>
<dbReference type="InterPro" id="IPR013234">
    <property type="entry name" value="PIGA_GPI_anchor_biosynthesis"/>
</dbReference>
<keyword evidence="1" id="KW-0472">Membrane</keyword>
<proteinExistence type="predicted"/>
<reference evidence="4 5" key="2">
    <citation type="submission" date="2018-11" db="EMBL/GenBank/DDBJ databases">
        <authorList>
            <consortium name="Pathogen Informatics"/>
        </authorList>
    </citation>
    <scope>NUCLEOTIDE SEQUENCE [LARGE SCALE GENOMIC DNA]</scope>
</reference>
<dbReference type="GO" id="GO:0017176">
    <property type="term" value="F:phosphatidylinositol N-acetylglucosaminyltransferase activity"/>
    <property type="evidence" value="ECO:0007669"/>
    <property type="project" value="TreeGrafter"/>
</dbReference>
<name>A0A183JB54_9BILA</name>
<dbReference type="OrthoDB" id="734129at2759"/>
<dbReference type="AlphaFoldDB" id="A0A183JB54"/>
<feature type="domain" description="PIGA GPI anchor biosynthesis" evidence="3">
    <location>
        <begin position="47"/>
        <end position="105"/>
    </location>
</feature>
<feature type="chain" id="PRO_5043140506" evidence="2">
    <location>
        <begin position="24"/>
        <end position="112"/>
    </location>
</feature>
<organism evidence="6">
    <name type="scientific">Soboliphyme baturini</name>
    <dbReference type="NCBI Taxonomy" id="241478"/>
    <lineage>
        <taxon>Eukaryota</taxon>
        <taxon>Metazoa</taxon>
        <taxon>Ecdysozoa</taxon>
        <taxon>Nematoda</taxon>
        <taxon>Enoplea</taxon>
        <taxon>Dorylaimia</taxon>
        <taxon>Dioctophymatida</taxon>
        <taxon>Dioctophymatoidea</taxon>
        <taxon>Soboliphymatidae</taxon>
        <taxon>Soboliphyme</taxon>
    </lineage>
</organism>
<dbReference type="Proteomes" id="UP000270296">
    <property type="component" value="Unassembled WGS sequence"/>
</dbReference>
<dbReference type="GO" id="GO:0000506">
    <property type="term" value="C:glycosylphosphatidylinositol-N-acetylglucosaminyltransferase (GPI-GnT) complex"/>
    <property type="evidence" value="ECO:0007669"/>
    <property type="project" value="TreeGrafter"/>
</dbReference>
<evidence type="ECO:0000256" key="1">
    <source>
        <dbReference type="SAM" id="Phobius"/>
    </source>
</evidence>
<dbReference type="PANTHER" id="PTHR45871:SF1">
    <property type="entry name" value="PHOSPHATIDYLINOSITOL N-ACETYLGLUCOSAMINYLTRANSFERASE SUBUNIT A"/>
    <property type="match status" value="1"/>
</dbReference>
<dbReference type="Pfam" id="PF08288">
    <property type="entry name" value="PIGA"/>
    <property type="match status" value="1"/>
</dbReference>
<dbReference type="PANTHER" id="PTHR45871">
    <property type="entry name" value="N-ACETYLGLUCOSAMINYL-PHOSPHATIDYLINOSITOL BIOSYNTHETIC PROTEIN"/>
    <property type="match status" value="1"/>
</dbReference>
<evidence type="ECO:0000259" key="3">
    <source>
        <dbReference type="Pfam" id="PF08288"/>
    </source>
</evidence>
<dbReference type="GO" id="GO:0006506">
    <property type="term" value="P:GPI anchor biosynthetic process"/>
    <property type="evidence" value="ECO:0007669"/>
    <property type="project" value="InterPro"/>
</dbReference>
<evidence type="ECO:0000313" key="4">
    <source>
        <dbReference type="EMBL" id="VDP54082.1"/>
    </source>
</evidence>
<dbReference type="WBParaSite" id="SBAD_0001351801-mRNA-1">
    <property type="protein sequence ID" value="SBAD_0001351801-mRNA-1"/>
    <property type="gene ID" value="SBAD_0001351801"/>
</dbReference>
<protein>
    <submittedName>
        <fullName evidence="6">PIGA domain-containing protein</fullName>
    </submittedName>
</protein>
<feature type="signal peptide" evidence="2">
    <location>
        <begin position="1"/>
        <end position="23"/>
    </location>
</feature>
<evidence type="ECO:0000313" key="5">
    <source>
        <dbReference type="Proteomes" id="UP000270296"/>
    </source>
</evidence>
<evidence type="ECO:0000313" key="6">
    <source>
        <dbReference type="WBParaSite" id="SBAD_0001351801-mRNA-1"/>
    </source>
</evidence>
<keyword evidence="2" id="KW-0732">Signal</keyword>
<accession>A0A183JB54</accession>